<dbReference type="Pfam" id="PF04964">
    <property type="entry name" value="Flp_Fap"/>
    <property type="match status" value="1"/>
</dbReference>
<keyword evidence="1" id="KW-1133">Transmembrane helix</keyword>
<keyword evidence="1" id="KW-0472">Membrane</keyword>
<accession>A0AAW8EMB0</accession>
<sequence length="60" mass="6302">MLRSITRFLRDEEGATAIEYGIIAGLMAIVLVAAFSKTTGIGLALTNMFTAIAGKLPSTL</sequence>
<dbReference type="InterPro" id="IPR007047">
    <property type="entry name" value="Flp_Fap"/>
</dbReference>
<keyword evidence="1" id="KW-0812">Transmembrane</keyword>
<evidence type="ECO:0000256" key="1">
    <source>
        <dbReference type="SAM" id="Phobius"/>
    </source>
</evidence>
<name>A0AAW8EMB0_VARPD</name>
<gene>
    <name evidence="2" type="ORF">J2W39_004818</name>
</gene>
<dbReference type="AlphaFoldDB" id="A0AAW8EMB0"/>
<dbReference type="Proteomes" id="UP001224845">
    <property type="component" value="Unassembled WGS sequence"/>
</dbReference>
<evidence type="ECO:0000313" key="3">
    <source>
        <dbReference type="Proteomes" id="UP001224845"/>
    </source>
</evidence>
<reference evidence="2" key="1">
    <citation type="submission" date="2023-07" db="EMBL/GenBank/DDBJ databases">
        <title>Sorghum-associated microbial communities from plants grown in Nebraska, USA.</title>
        <authorList>
            <person name="Schachtman D."/>
        </authorList>
    </citation>
    <scope>NUCLEOTIDE SEQUENCE</scope>
    <source>
        <strain evidence="2">DS3315</strain>
    </source>
</reference>
<comment type="caution">
    <text evidence="2">The sequence shown here is derived from an EMBL/GenBank/DDBJ whole genome shotgun (WGS) entry which is preliminary data.</text>
</comment>
<proteinExistence type="predicted"/>
<feature type="transmembrane region" description="Helical" evidence="1">
    <location>
        <begin position="20"/>
        <end position="45"/>
    </location>
</feature>
<dbReference type="RefSeq" id="WP_015867212.1">
    <property type="nucleotide sequence ID" value="NZ_CAXUQE020000001.1"/>
</dbReference>
<protein>
    <submittedName>
        <fullName evidence="2">Pilus assembly protein Flp/PilA</fullName>
    </submittedName>
</protein>
<dbReference type="EMBL" id="JAUSRV010000013">
    <property type="protein sequence ID" value="MDP9973559.1"/>
    <property type="molecule type" value="Genomic_DNA"/>
</dbReference>
<evidence type="ECO:0000313" key="2">
    <source>
        <dbReference type="EMBL" id="MDP9973559.1"/>
    </source>
</evidence>
<organism evidence="2 3">
    <name type="scientific">Variovorax paradoxus</name>
    <dbReference type="NCBI Taxonomy" id="34073"/>
    <lineage>
        <taxon>Bacteria</taxon>
        <taxon>Pseudomonadati</taxon>
        <taxon>Pseudomonadota</taxon>
        <taxon>Betaproteobacteria</taxon>
        <taxon>Burkholderiales</taxon>
        <taxon>Comamonadaceae</taxon>
        <taxon>Variovorax</taxon>
    </lineage>
</organism>